<evidence type="ECO:0000256" key="4">
    <source>
        <dbReference type="ARBA" id="ARBA00022989"/>
    </source>
</evidence>
<evidence type="ECO:0000313" key="8">
    <source>
        <dbReference type="Ensembl" id="ENSPKIP00000006841.1"/>
    </source>
</evidence>
<keyword evidence="9" id="KW-1185">Reference proteome</keyword>
<dbReference type="Proteomes" id="UP000261540">
    <property type="component" value="Unplaced"/>
</dbReference>
<evidence type="ECO:0000256" key="3">
    <source>
        <dbReference type="ARBA" id="ARBA00022692"/>
    </source>
</evidence>
<keyword evidence="5 7" id="KW-0472">Membrane</keyword>
<feature type="region of interest" description="Disordered" evidence="6">
    <location>
        <begin position="385"/>
        <end position="405"/>
    </location>
</feature>
<dbReference type="PANTHER" id="PTHR31815:SF3">
    <property type="entry name" value="TRANSMEMBRANE PROTEIN 200B"/>
    <property type="match status" value="1"/>
</dbReference>
<evidence type="ECO:0000256" key="6">
    <source>
        <dbReference type="SAM" id="MobiDB-lite"/>
    </source>
</evidence>
<reference evidence="8" key="2">
    <citation type="submission" date="2025-09" db="UniProtKB">
        <authorList>
            <consortium name="Ensembl"/>
        </authorList>
    </citation>
    <scope>IDENTIFICATION</scope>
</reference>
<dbReference type="GeneTree" id="ENSGT00530000063698"/>
<dbReference type="InterPro" id="IPR018787">
    <property type="entry name" value="DUF2371_TMEM200"/>
</dbReference>
<dbReference type="PANTHER" id="PTHR31815">
    <property type="entry name" value="AGAP005329-PA"/>
    <property type="match status" value="1"/>
</dbReference>
<feature type="transmembrane region" description="Helical" evidence="7">
    <location>
        <begin position="151"/>
        <end position="172"/>
    </location>
</feature>
<evidence type="ECO:0000256" key="7">
    <source>
        <dbReference type="SAM" id="Phobius"/>
    </source>
</evidence>
<feature type="transmembrane region" description="Helical" evidence="7">
    <location>
        <begin position="86"/>
        <end position="107"/>
    </location>
</feature>
<reference evidence="8" key="1">
    <citation type="submission" date="2025-08" db="UniProtKB">
        <authorList>
            <consortium name="Ensembl"/>
        </authorList>
    </citation>
    <scope>IDENTIFICATION</scope>
</reference>
<comment type="similarity">
    <text evidence="2">Belongs to the TMEM200 family.</text>
</comment>
<dbReference type="Ensembl" id="ENSPKIT00000030878.1">
    <property type="protein sequence ID" value="ENSPKIP00000006841.1"/>
    <property type="gene ID" value="ENSPKIG00000022972.1"/>
</dbReference>
<keyword evidence="4 7" id="KW-1133">Transmembrane helix</keyword>
<evidence type="ECO:0000256" key="5">
    <source>
        <dbReference type="ARBA" id="ARBA00023136"/>
    </source>
</evidence>
<protein>
    <submittedName>
        <fullName evidence="8">Transmembrane protein 200B</fullName>
    </submittedName>
</protein>
<name>A0A3B3QN38_9TELE</name>
<dbReference type="AlphaFoldDB" id="A0A3B3QN38"/>
<keyword evidence="3 7" id="KW-0812">Transmembrane</keyword>
<evidence type="ECO:0000256" key="1">
    <source>
        <dbReference type="ARBA" id="ARBA00004141"/>
    </source>
</evidence>
<proteinExistence type="inferred from homology"/>
<evidence type="ECO:0000313" key="9">
    <source>
        <dbReference type="Proteomes" id="UP000261540"/>
    </source>
</evidence>
<evidence type="ECO:0000256" key="2">
    <source>
        <dbReference type="ARBA" id="ARBA00005308"/>
    </source>
</evidence>
<accession>A0A3B3QN38</accession>
<organism evidence="8 9">
    <name type="scientific">Paramormyrops kingsleyae</name>
    <dbReference type="NCBI Taxonomy" id="1676925"/>
    <lineage>
        <taxon>Eukaryota</taxon>
        <taxon>Metazoa</taxon>
        <taxon>Chordata</taxon>
        <taxon>Craniata</taxon>
        <taxon>Vertebrata</taxon>
        <taxon>Euteleostomi</taxon>
        <taxon>Actinopterygii</taxon>
        <taxon>Neopterygii</taxon>
        <taxon>Teleostei</taxon>
        <taxon>Osteoglossocephala</taxon>
        <taxon>Osteoglossomorpha</taxon>
        <taxon>Osteoglossiformes</taxon>
        <taxon>Mormyridae</taxon>
        <taxon>Paramormyrops</taxon>
    </lineage>
</organism>
<sequence length="428" mass="45359">MLRLCKADSLECQAAAPSHGGLLVSLPPASSPGMTATGFPGLNPGSRFASHFSPFRQRLPRFGFCSKKKSEAAIQGRLRIKSMPGAFLILGVVVVLVGTAVAVAGYWPRAHRAGTQGQTAVNGSRVVQGRAAGARSLPSAAGLMHSDRMKLLGPIVMGVGLFIFICANTMLYENRDRETQLLLAQAAIKAAVPADGVLPALDGPLPLPPHWPVSLTATELNICCLEDLADSESLLLQVGAGGSHWASGVRPSSTLLTEALHHQGASSPPISLRTIHSDSCNSSVISVNIPGGSAPASPQSVSSIGAVAPPLIKLNNYPVDAPPGMSRDDDWGAPMLPRRAYSLSCRTKPREHQPLASRMGALHAPMTPGEPFRKEFSSDMCLSTAALDPRGTEEQKHRSWPRLDLSMTRRYQKLENAKDSGEKLEQAS</sequence>
<dbReference type="GO" id="GO:0016020">
    <property type="term" value="C:membrane"/>
    <property type="evidence" value="ECO:0007669"/>
    <property type="project" value="UniProtKB-SubCell"/>
</dbReference>
<dbReference type="Pfam" id="PF10177">
    <property type="entry name" value="DUF2371"/>
    <property type="match status" value="1"/>
</dbReference>
<comment type="subcellular location">
    <subcellularLocation>
        <location evidence="1">Membrane</location>
        <topology evidence="1">Multi-pass membrane protein</topology>
    </subcellularLocation>
</comment>